<evidence type="ECO:0000313" key="1">
    <source>
        <dbReference type="EMBL" id="AYN67627.1"/>
    </source>
</evidence>
<dbReference type="KEGG" id="emar:D1013_09745"/>
<dbReference type="EMBL" id="CP032050">
    <property type="protein sequence ID" value="AYN67627.1"/>
    <property type="molecule type" value="Genomic_DNA"/>
</dbReference>
<accession>A0A3G2L5T3</accession>
<reference evidence="1 2" key="1">
    <citation type="submission" date="2018-08" db="EMBL/GenBank/DDBJ databases">
        <title>The reduced genetic potential of extracellular carbohydrate catabolism in Euzebyella marina RN62, a Flavobacteriia bacterium isolated from the hadal water.</title>
        <authorList>
            <person name="Xue C."/>
        </authorList>
    </citation>
    <scope>NUCLEOTIDE SEQUENCE [LARGE SCALE GENOMIC DNA]</scope>
    <source>
        <strain evidence="1 2">RN62</strain>
    </source>
</reference>
<evidence type="ECO:0000313" key="2">
    <source>
        <dbReference type="Proteomes" id="UP000276309"/>
    </source>
</evidence>
<protein>
    <submittedName>
        <fullName evidence="1">Uncharacterized protein</fullName>
    </submittedName>
</protein>
<dbReference type="Proteomes" id="UP000276309">
    <property type="component" value="Chromosome"/>
</dbReference>
<gene>
    <name evidence="1" type="ORF">D1013_09745</name>
</gene>
<keyword evidence="2" id="KW-1185">Reference proteome</keyword>
<sequence>MSSSIISAQEKVIHLDEVIVSSQEESEKAFDQFSNYIAFDDDFKYRYELRKSKLTNKVYYFPDTTIAKTQILKHFKKAARKSDDKDAFVKYFAQKHLHYIDSLEPGTVSGIYNTMRLTTLNGYLDGLVVLGGWD</sequence>
<proteinExistence type="predicted"/>
<name>A0A3G2L5T3_9FLAO</name>
<organism evidence="1 2">
    <name type="scientific">Euzebyella marina</name>
    <dbReference type="NCBI Taxonomy" id="1761453"/>
    <lineage>
        <taxon>Bacteria</taxon>
        <taxon>Pseudomonadati</taxon>
        <taxon>Bacteroidota</taxon>
        <taxon>Flavobacteriia</taxon>
        <taxon>Flavobacteriales</taxon>
        <taxon>Flavobacteriaceae</taxon>
        <taxon>Euzebyella</taxon>
    </lineage>
</organism>
<dbReference type="OrthoDB" id="1451906at2"/>
<dbReference type="AlphaFoldDB" id="A0A3G2L5T3"/>